<dbReference type="InterPro" id="IPR013320">
    <property type="entry name" value="ConA-like_dom_sf"/>
</dbReference>
<reference evidence="2 3" key="1">
    <citation type="submission" date="2018-09" db="EMBL/GenBank/DDBJ databases">
        <title>Genomic Encyclopedia of Archaeal and Bacterial Type Strains, Phase II (KMG-II): from individual species to whole genera.</title>
        <authorList>
            <person name="Goeker M."/>
        </authorList>
    </citation>
    <scope>NUCLEOTIDE SEQUENCE [LARGE SCALE GENOMIC DNA]</scope>
    <source>
        <strain evidence="2 3">DSM 27148</strain>
    </source>
</reference>
<comment type="caution">
    <text evidence="2">The sequence shown here is derived from an EMBL/GenBank/DDBJ whole genome shotgun (WGS) entry which is preliminary data.</text>
</comment>
<feature type="signal peptide" evidence="1">
    <location>
        <begin position="1"/>
        <end position="21"/>
    </location>
</feature>
<evidence type="ECO:0000256" key="1">
    <source>
        <dbReference type="SAM" id="SignalP"/>
    </source>
</evidence>
<gene>
    <name evidence="2" type="ORF">BC643_1316</name>
</gene>
<evidence type="ECO:0000313" key="3">
    <source>
        <dbReference type="Proteomes" id="UP000283387"/>
    </source>
</evidence>
<accession>A0A419W685</accession>
<dbReference type="OrthoDB" id="2582440at2"/>
<dbReference type="Pfam" id="PF13385">
    <property type="entry name" value="Laminin_G_3"/>
    <property type="match status" value="1"/>
</dbReference>
<dbReference type="Gene3D" id="2.60.120.200">
    <property type="match status" value="1"/>
</dbReference>
<dbReference type="RefSeq" id="WP_120272317.1">
    <property type="nucleotide sequence ID" value="NZ_RAPN01000001.1"/>
</dbReference>
<keyword evidence="1" id="KW-0732">Signal</keyword>
<sequence length="226" mass="25517">MSLSTTIFSFLVLFSSCFGNASNRPSHNNQKENTNWIITDLLKSGELIAETTGNPKLTESPYGKAVWFDGEDDGLWLDELPLKGLTEFTVEMIFCPDSTQAPFEQRMLHIGEDRGDRMLLELRAVNGNWYFDGYAKSGENKKALIDEQLTHPLGQWYHVAFVVTPNSMTTFVNGTQELTEDFPFLPIQSGATSIGTRIDKRSWFKGAIYKIKITPQAIKPIDFMAF</sequence>
<dbReference type="SUPFAM" id="SSF49899">
    <property type="entry name" value="Concanavalin A-like lectins/glucanases"/>
    <property type="match status" value="1"/>
</dbReference>
<keyword evidence="2" id="KW-0430">Lectin</keyword>
<feature type="chain" id="PRO_5019057882" evidence="1">
    <location>
        <begin position="22"/>
        <end position="226"/>
    </location>
</feature>
<evidence type="ECO:0000313" key="2">
    <source>
        <dbReference type="EMBL" id="RKD90969.1"/>
    </source>
</evidence>
<protein>
    <submittedName>
        <fullName evidence="2">Concanavalin A-like lectin/glucanase superfamily protein</fullName>
    </submittedName>
</protein>
<dbReference type="EMBL" id="RAPN01000001">
    <property type="protein sequence ID" value="RKD90969.1"/>
    <property type="molecule type" value="Genomic_DNA"/>
</dbReference>
<dbReference type="Proteomes" id="UP000283387">
    <property type="component" value="Unassembled WGS sequence"/>
</dbReference>
<dbReference type="GO" id="GO:0004553">
    <property type="term" value="F:hydrolase activity, hydrolyzing O-glycosyl compounds"/>
    <property type="evidence" value="ECO:0007669"/>
    <property type="project" value="UniProtKB-ARBA"/>
</dbReference>
<name>A0A419W685_9BACT</name>
<dbReference type="GO" id="GO:0005975">
    <property type="term" value="P:carbohydrate metabolic process"/>
    <property type="evidence" value="ECO:0007669"/>
    <property type="project" value="UniProtKB-ARBA"/>
</dbReference>
<proteinExistence type="predicted"/>
<keyword evidence="3" id="KW-1185">Reference proteome</keyword>
<organism evidence="2 3">
    <name type="scientific">Mangrovibacterium diazotrophicum</name>
    <dbReference type="NCBI Taxonomy" id="1261403"/>
    <lineage>
        <taxon>Bacteria</taxon>
        <taxon>Pseudomonadati</taxon>
        <taxon>Bacteroidota</taxon>
        <taxon>Bacteroidia</taxon>
        <taxon>Marinilabiliales</taxon>
        <taxon>Prolixibacteraceae</taxon>
        <taxon>Mangrovibacterium</taxon>
    </lineage>
</organism>
<dbReference type="AlphaFoldDB" id="A0A419W685"/>
<dbReference type="GO" id="GO:0030246">
    <property type="term" value="F:carbohydrate binding"/>
    <property type="evidence" value="ECO:0007669"/>
    <property type="project" value="UniProtKB-KW"/>
</dbReference>